<accession>A0ABP3J4X7</accession>
<dbReference type="Proteomes" id="UP001499895">
    <property type="component" value="Unassembled WGS sequence"/>
</dbReference>
<proteinExistence type="predicted"/>
<feature type="compositionally biased region" description="Basic and acidic residues" evidence="1">
    <location>
        <begin position="1"/>
        <end position="16"/>
    </location>
</feature>
<comment type="caution">
    <text evidence="2">The sequence shown here is derived from an EMBL/GenBank/DDBJ whole genome shotgun (WGS) entry which is preliminary data.</text>
</comment>
<evidence type="ECO:0000256" key="1">
    <source>
        <dbReference type="SAM" id="MobiDB-lite"/>
    </source>
</evidence>
<sequence>MERIPAPEPGQSRDPRSSSAASRRIGETKPIHAYNTLPALCHKGDPAALELRDLYARAPWPPHPHRARLTEARVVRGRSTPWERSAT</sequence>
<name>A0ABP3J4X7_9ACTN</name>
<keyword evidence="3" id="KW-1185">Reference proteome</keyword>
<evidence type="ECO:0000313" key="3">
    <source>
        <dbReference type="Proteomes" id="UP001499895"/>
    </source>
</evidence>
<reference evidence="3" key="1">
    <citation type="journal article" date="2019" name="Int. J. Syst. Evol. Microbiol.">
        <title>The Global Catalogue of Microorganisms (GCM) 10K type strain sequencing project: providing services to taxonomists for standard genome sequencing and annotation.</title>
        <authorList>
            <consortium name="The Broad Institute Genomics Platform"/>
            <consortium name="The Broad Institute Genome Sequencing Center for Infectious Disease"/>
            <person name="Wu L."/>
            <person name="Ma J."/>
        </authorList>
    </citation>
    <scope>NUCLEOTIDE SEQUENCE [LARGE SCALE GENOMIC DNA]</scope>
    <source>
        <strain evidence="3">JCM 10649</strain>
    </source>
</reference>
<gene>
    <name evidence="2" type="ORF">GCM10009544_00470</name>
</gene>
<dbReference type="EMBL" id="BAAAHB010000001">
    <property type="protein sequence ID" value="GAA0441740.1"/>
    <property type="molecule type" value="Genomic_DNA"/>
</dbReference>
<protein>
    <submittedName>
        <fullName evidence="2">Uncharacterized protein</fullName>
    </submittedName>
</protein>
<organism evidence="2 3">
    <name type="scientific">Streptomyces stramineus</name>
    <dbReference type="NCBI Taxonomy" id="173861"/>
    <lineage>
        <taxon>Bacteria</taxon>
        <taxon>Bacillati</taxon>
        <taxon>Actinomycetota</taxon>
        <taxon>Actinomycetes</taxon>
        <taxon>Kitasatosporales</taxon>
        <taxon>Streptomycetaceae</taxon>
        <taxon>Streptomyces</taxon>
    </lineage>
</organism>
<feature type="region of interest" description="Disordered" evidence="1">
    <location>
        <begin position="1"/>
        <end position="30"/>
    </location>
</feature>
<evidence type="ECO:0000313" key="2">
    <source>
        <dbReference type="EMBL" id="GAA0441740.1"/>
    </source>
</evidence>